<sequence length="253" mass="27672">MAVPNERQIERWNGESGRRWLVSRERHAAVRERLLPHLYRAAAVRDGERVLDVGCGCGDTTAVMAETAGLVVGIDVSEPLLDVARRRSRGNVEFVRGDAQVQALGAFDVVVSSFGVIFFDDPVAAFRNLRSTGGRLAFLCWQEVLVNEVFAIPLRLLGAAPGGDPFADPGWIERLLASAGYRDVRVVELREPARLGDDARDVTAYFMDSAQVKELAAGRPGAEEAIRGAFRRRERPDGVWVEAAAYLVTVSPG</sequence>
<proteinExistence type="predicted"/>
<dbReference type="OrthoDB" id="9777638at2"/>
<dbReference type="SUPFAM" id="SSF53335">
    <property type="entry name" value="S-adenosyl-L-methionine-dependent methyltransferases"/>
    <property type="match status" value="1"/>
</dbReference>
<dbReference type="Pfam" id="PF13649">
    <property type="entry name" value="Methyltransf_25"/>
    <property type="match status" value="1"/>
</dbReference>
<evidence type="ECO:0000256" key="3">
    <source>
        <dbReference type="ARBA" id="ARBA00022691"/>
    </source>
</evidence>
<dbReference type="RefSeq" id="WP_097327541.1">
    <property type="nucleotide sequence ID" value="NZ_OBDY01000030.1"/>
</dbReference>
<name>A0A285K1H4_9ACTN</name>
<dbReference type="AlphaFoldDB" id="A0A285K1H4"/>
<dbReference type="InterPro" id="IPR029063">
    <property type="entry name" value="SAM-dependent_MTases_sf"/>
</dbReference>
<keyword evidence="2 5" id="KW-0808">Transferase</keyword>
<gene>
    <name evidence="5" type="ORF">SAMN05421748_13031</name>
</gene>
<protein>
    <submittedName>
        <fullName evidence="5">Methyltransferase domain-containing protein</fullName>
    </submittedName>
</protein>
<organism evidence="5 6">
    <name type="scientific">Paractinoplanes atraurantiacus</name>
    <dbReference type="NCBI Taxonomy" id="1036182"/>
    <lineage>
        <taxon>Bacteria</taxon>
        <taxon>Bacillati</taxon>
        <taxon>Actinomycetota</taxon>
        <taxon>Actinomycetes</taxon>
        <taxon>Micromonosporales</taxon>
        <taxon>Micromonosporaceae</taxon>
        <taxon>Paractinoplanes</taxon>
    </lineage>
</organism>
<dbReference type="PANTHER" id="PTHR43464">
    <property type="entry name" value="METHYLTRANSFERASE"/>
    <property type="match status" value="1"/>
</dbReference>
<dbReference type="GO" id="GO:0008168">
    <property type="term" value="F:methyltransferase activity"/>
    <property type="evidence" value="ECO:0007669"/>
    <property type="project" value="UniProtKB-KW"/>
</dbReference>
<evidence type="ECO:0000256" key="1">
    <source>
        <dbReference type="ARBA" id="ARBA00022603"/>
    </source>
</evidence>
<evidence type="ECO:0000313" key="5">
    <source>
        <dbReference type="EMBL" id="SNY66415.1"/>
    </source>
</evidence>
<dbReference type="PANTHER" id="PTHR43464:SF19">
    <property type="entry name" value="UBIQUINONE BIOSYNTHESIS O-METHYLTRANSFERASE, MITOCHONDRIAL"/>
    <property type="match status" value="1"/>
</dbReference>
<keyword evidence="1 5" id="KW-0489">Methyltransferase</keyword>
<dbReference type="InterPro" id="IPR041698">
    <property type="entry name" value="Methyltransf_25"/>
</dbReference>
<dbReference type="CDD" id="cd02440">
    <property type="entry name" value="AdoMet_MTases"/>
    <property type="match status" value="1"/>
</dbReference>
<evidence type="ECO:0000313" key="6">
    <source>
        <dbReference type="Proteomes" id="UP000219612"/>
    </source>
</evidence>
<accession>A0A285K1H4</accession>
<evidence type="ECO:0000256" key="2">
    <source>
        <dbReference type="ARBA" id="ARBA00022679"/>
    </source>
</evidence>
<keyword evidence="3" id="KW-0949">S-adenosyl-L-methionine</keyword>
<keyword evidence="6" id="KW-1185">Reference proteome</keyword>
<reference evidence="5 6" key="1">
    <citation type="submission" date="2017-09" db="EMBL/GenBank/DDBJ databases">
        <authorList>
            <person name="Ehlers B."/>
            <person name="Leendertz F.H."/>
        </authorList>
    </citation>
    <scope>NUCLEOTIDE SEQUENCE [LARGE SCALE GENOMIC DNA]</scope>
    <source>
        <strain evidence="5 6">CGMCC 4.6857</strain>
    </source>
</reference>
<feature type="domain" description="Methyltransferase" evidence="4">
    <location>
        <begin position="50"/>
        <end position="130"/>
    </location>
</feature>
<dbReference type="Proteomes" id="UP000219612">
    <property type="component" value="Unassembled WGS sequence"/>
</dbReference>
<evidence type="ECO:0000259" key="4">
    <source>
        <dbReference type="Pfam" id="PF13649"/>
    </source>
</evidence>
<dbReference type="GO" id="GO:0032259">
    <property type="term" value="P:methylation"/>
    <property type="evidence" value="ECO:0007669"/>
    <property type="project" value="UniProtKB-KW"/>
</dbReference>
<dbReference type="EMBL" id="OBDY01000030">
    <property type="protein sequence ID" value="SNY66415.1"/>
    <property type="molecule type" value="Genomic_DNA"/>
</dbReference>
<dbReference type="Gene3D" id="3.40.50.150">
    <property type="entry name" value="Vaccinia Virus protein VP39"/>
    <property type="match status" value="1"/>
</dbReference>